<gene>
    <name evidence="1" type="ORF">BRAA09T39324Z</name>
</gene>
<protein>
    <submittedName>
        <fullName evidence="1">Uncharacterized protein</fullName>
    </submittedName>
</protein>
<organism evidence="1">
    <name type="scientific">Brassica campestris</name>
    <name type="common">Field mustard</name>
    <dbReference type="NCBI Taxonomy" id="3711"/>
    <lineage>
        <taxon>Eukaryota</taxon>
        <taxon>Viridiplantae</taxon>
        <taxon>Streptophyta</taxon>
        <taxon>Embryophyta</taxon>
        <taxon>Tracheophyta</taxon>
        <taxon>Spermatophyta</taxon>
        <taxon>Magnoliopsida</taxon>
        <taxon>eudicotyledons</taxon>
        <taxon>Gunneridae</taxon>
        <taxon>Pentapetalae</taxon>
        <taxon>rosids</taxon>
        <taxon>malvids</taxon>
        <taxon>Brassicales</taxon>
        <taxon>Brassicaceae</taxon>
        <taxon>Brassiceae</taxon>
        <taxon>Brassica</taxon>
    </lineage>
</organism>
<proteinExistence type="predicted"/>
<dbReference type="EMBL" id="LR031568">
    <property type="protein sequence ID" value="VDC61713.1"/>
    <property type="molecule type" value="Genomic_DNA"/>
</dbReference>
<sequence length="58" mass="6928">MYFRCLMQRDSIVQRTIHTRCPSLRTRKYQKVPLCVMISSSVLPVLKRLEMEPSKLIF</sequence>
<dbReference type="AlphaFoldDB" id="A0A3P5YK12"/>
<accession>A0A3P5YK12</accession>
<evidence type="ECO:0000313" key="1">
    <source>
        <dbReference type="EMBL" id="VDC61713.1"/>
    </source>
</evidence>
<reference evidence="1" key="1">
    <citation type="submission" date="2018-11" db="EMBL/GenBank/DDBJ databases">
        <authorList>
            <consortium name="Genoscope - CEA"/>
            <person name="William W."/>
        </authorList>
    </citation>
    <scope>NUCLEOTIDE SEQUENCE</scope>
</reference>
<name>A0A3P5YK12_BRACM</name>